<dbReference type="EnsemblPlants" id="AET7Gv21010500.15">
    <property type="protein sequence ID" value="AET7Gv21010500.15"/>
    <property type="gene ID" value="AET7Gv21010500"/>
</dbReference>
<reference evidence="3" key="4">
    <citation type="submission" date="2019-03" db="UniProtKB">
        <authorList>
            <consortium name="EnsemblPlants"/>
        </authorList>
    </citation>
    <scope>IDENTIFICATION</scope>
</reference>
<reference evidence="4" key="1">
    <citation type="journal article" date="2014" name="Science">
        <title>Ancient hybridizations among the ancestral genomes of bread wheat.</title>
        <authorList>
            <consortium name="International Wheat Genome Sequencing Consortium,"/>
            <person name="Marcussen T."/>
            <person name="Sandve S.R."/>
            <person name="Heier L."/>
            <person name="Spannagl M."/>
            <person name="Pfeifer M."/>
            <person name="Jakobsen K.S."/>
            <person name="Wulff B.B."/>
            <person name="Steuernagel B."/>
            <person name="Mayer K.F."/>
            <person name="Olsen O.A."/>
        </authorList>
    </citation>
    <scope>NUCLEOTIDE SEQUENCE [LARGE SCALE GENOMIC DNA]</scope>
    <source>
        <strain evidence="4">cv. AL8/78</strain>
    </source>
</reference>
<dbReference type="GO" id="GO:0003676">
    <property type="term" value="F:nucleic acid binding"/>
    <property type="evidence" value="ECO:0007669"/>
    <property type="project" value="InterPro"/>
</dbReference>
<organism evidence="3 4">
    <name type="scientific">Aegilops tauschii subsp. strangulata</name>
    <name type="common">Goatgrass</name>
    <dbReference type="NCBI Taxonomy" id="200361"/>
    <lineage>
        <taxon>Eukaryota</taxon>
        <taxon>Viridiplantae</taxon>
        <taxon>Streptophyta</taxon>
        <taxon>Embryophyta</taxon>
        <taxon>Tracheophyta</taxon>
        <taxon>Spermatophyta</taxon>
        <taxon>Magnoliopsida</taxon>
        <taxon>Liliopsida</taxon>
        <taxon>Poales</taxon>
        <taxon>Poaceae</taxon>
        <taxon>BOP clade</taxon>
        <taxon>Pooideae</taxon>
        <taxon>Triticodae</taxon>
        <taxon>Triticeae</taxon>
        <taxon>Triticinae</taxon>
        <taxon>Aegilops</taxon>
    </lineage>
</organism>
<feature type="domain" description="DUF7769" evidence="2">
    <location>
        <begin position="76"/>
        <end position="130"/>
    </location>
</feature>
<protein>
    <recommendedName>
        <fullName evidence="2">DUF7769 domain-containing protein</fullName>
    </recommendedName>
</protein>
<dbReference type="InterPro" id="IPR056671">
    <property type="entry name" value="DUF7769"/>
</dbReference>
<accession>A0A453SP59</accession>
<dbReference type="Gene3D" id="3.30.420.10">
    <property type="entry name" value="Ribonuclease H-like superfamily/Ribonuclease H"/>
    <property type="match status" value="1"/>
</dbReference>
<name>A0A453SP59_AEGTS</name>
<sequence length="396" mass="45668">AKMMNFDLNCSPPEEDEPGRQANTPPAGEEVDMELQEEVDMELQEEVGMELQVEEAVHGQAAGGQQLRRKRNSMLDEQRYAAYMALHTMNLARGGKFKRNDKKVVAQIFQVGVQHIRKIWTIAERQKALGQEVNVSTGRKGRCGRKGKDDTLSKIPTVPLNRRSTLRSLARQLGVSHTTLYKKLKLRKIRRHSNRLKPFLKEKNRRERIKFCLSMLDETTLAAPRPKFISMHNIVHIDEKWFYMTKMNRCYYLLPEEADPVRTVRNKNYIGKVMFLTAVARPRYDAEGNMTFSGKIGVWTFVQEIPAARRSEYRARGTIEIKSDNVNRRVMRRYMIEKVVPGIKKVWPADDTNPILIQQDNARTHILPGDAEFAEAVATTGLDIKIINRRLQILLI</sequence>
<keyword evidence="4" id="KW-1185">Reference proteome</keyword>
<feature type="region of interest" description="Disordered" evidence="1">
    <location>
        <begin position="1"/>
        <end position="31"/>
    </location>
</feature>
<reference evidence="3" key="5">
    <citation type="journal article" date="2021" name="G3 (Bethesda)">
        <title>Aegilops tauschii genome assembly Aet v5.0 features greater sequence contiguity and improved annotation.</title>
        <authorList>
            <person name="Wang L."/>
            <person name="Zhu T."/>
            <person name="Rodriguez J.C."/>
            <person name="Deal K.R."/>
            <person name="Dubcovsky J."/>
            <person name="McGuire P.E."/>
            <person name="Lux T."/>
            <person name="Spannagl M."/>
            <person name="Mayer K.F.X."/>
            <person name="Baldrich P."/>
            <person name="Meyers B.C."/>
            <person name="Huo N."/>
            <person name="Gu Y.Q."/>
            <person name="Zhou H."/>
            <person name="Devos K.M."/>
            <person name="Bennetzen J.L."/>
            <person name="Unver T."/>
            <person name="Budak H."/>
            <person name="Gulick P.J."/>
            <person name="Galiba G."/>
            <person name="Kalapos B."/>
            <person name="Nelson D.R."/>
            <person name="Li P."/>
            <person name="You F.M."/>
            <person name="Luo M.C."/>
            <person name="Dvorak J."/>
        </authorList>
    </citation>
    <scope>NUCLEOTIDE SEQUENCE [LARGE SCALE GENOMIC DNA]</scope>
    <source>
        <strain evidence="3">cv. AL8/78</strain>
    </source>
</reference>
<evidence type="ECO:0000259" key="2">
    <source>
        <dbReference type="Pfam" id="PF24964"/>
    </source>
</evidence>
<dbReference type="InterPro" id="IPR036397">
    <property type="entry name" value="RNaseH_sf"/>
</dbReference>
<dbReference type="AlphaFoldDB" id="A0A453SP59"/>
<reference evidence="4" key="2">
    <citation type="journal article" date="2017" name="Nat. Plants">
        <title>The Aegilops tauschii genome reveals multiple impacts of transposons.</title>
        <authorList>
            <person name="Zhao G."/>
            <person name="Zou C."/>
            <person name="Li K."/>
            <person name="Wang K."/>
            <person name="Li T."/>
            <person name="Gao L."/>
            <person name="Zhang X."/>
            <person name="Wang H."/>
            <person name="Yang Z."/>
            <person name="Liu X."/>
            <person name="Jiang W."/>
            <person name="Mao L."/>
            <person name="Kong X."/>
            <person name="Jiao Y."/>
            <person name="Jia J."/>
        </authorList>
    </citation>
    <scope>NUCLEOTIDE SEQUENCE [LARGE SCALE GENOMIC DNA]</scope>
    <source>
        <strain evidence="4">cv. AL8/78</strain>
    </source>
</reference>
<dbReference type="PANTHER" id="PTHR47169:SF2">
    <property type="entry name" value="OS01G0541250 PROTEIN"/>
    <property type="match status" value="1"/>
</dbReference>
<dbReference type="Gramene" id="AET7Gv21010500.15">
    <property type="protein sequence ID" value="AET7Gv21010500.15"/>
    <property type="gene ID" value="AET7Gv21010500"/>
</dbReference>
<evidence type="ECO:0000313" key="4">
    <source>
        <dbReference type="Proteomes" id="UP000015105"/>
    </source>
</evidence>
<proteinExistence type="predicted"/>
<evidence type="ECO:0000256" key="1">
    <source>
        <dbReference type="SAM" id="MobiDB-lite"/>
    </source>
</evidence>
<dbReference type="Proteomes" id="UP000015105">
    <property type="component" value="Chromosome 7D"/>
</dbReference>
<dbReference type="PANTHER" id="PTHR47169">
    <property type="entry name" value="OS01G0541250 PROTEIN"/>
    <property type="match status" value="1"/>
</dbReference>
<dbReference type="Pfam" id="PF24964">
    <property type="entry name" value="DUF7769"/>
    <property type="match status" value="1"/>
</dbReference>
<evidence type="ECO:0000313" key="3">
    <source>
        <dbReference type="EnsemblPlants" id="AET7Gv21010500.15"/>
    </source>
</evidence>
<reference evidence="3" key="3">
    <citation type="journal article" date="2017" name="Nature">
        <title>Genome sequence of the progenitor of the wheat D genome Aegilops tauschii.</title>
        <authorList>
            <person name="Luo M.C."/>
            <person name="Gu Y.Q."/>
            <person name="Puiu D."/>
            <person name="Wang H."/>
            <person name="Twardziok S.O."/>
            <person name="Deal K.R."/>
            <person name="Huo N."/>
            <person name="Zhu T."/>
            <person name="Wang L."/>
            <person name="Wang Y."/>
            <person name="McGuire P.E."/>
            <person name="Liu S."/>
            <person name="Long H."/>
            <person name="Ramasamy R.K."/>
            <person name="Rodriguez J.C."/>
            <person name="Van S.L."/>
            <person name="Yuan L."/>
            <person name="Wang Z."/>
            <person name="Xia Z."/>
            <person name="Xiao L."/>
            <person name="Anderson O.D."/>
            <person name="Ouyang S."/>
            <person name="Liang Y."/>
            <person name="Zimin A.V."/>
            <person name="Pertea G."/>
            <person name="Qi P."/>
            <person name="Bennetzen J.L."/>
            <person name="Dai X."/>
            <person name="Dawson M.W."/>
            <person name="Muller H.G."/>
            <person name="Kugler K."/>
            <person name="Rivarola-Duarte L."/>
            <person name="Spannagl M."/>
            <person name="Mayer K.F.X."/>
            <person name="Lu F.H."/>
            <person name="Bevan M.W."/>
            <person name="Leroy P."/>
            <person name="Li P."/>
            <person name="You F.M."/>
            <person name="Sun Q."/>
            <person name="Liu Z."/>
            <person name="Lyons E."/>
            <person name="Wicker T."/>
            <person name="Salzberg S.L."/>
            <person name="Devos K.M."/>
            <person name="Dvorak J."/>
        </authorList>
    </citation>
    <scope>NUCLEOTIDE SEQUENCE [LARGE SCALE GENOMIC DNA]</scope>
    <source>
        <strain evidence="3">cv. AL8/78</strain>
    </source>
</reference>